<evidence type="ECO:0000256" key="3">
    <source>
        <dbReference type="ARBA" id="ARBA00022676"/>
    </source>
</evidence>
<dbReference type="PANTHER" id="PTHR31834">
    <property type="entry name" value="INITIATION-SPECIFIC ALPHA-1,6-MANNOSYLTRANSFERASE"/>
    <property type="match status" value="1"/>
</dbReference>
<dbReference type="AlphaFoldDB" id="A0A4P6XDW6"/>
<dbReference type="STRING" id="2163413.A0A4P6XDW6"/>
<dbReference type="FunFam" id="3.90.550.20:FF:000002">
    <property type="entry name" value="Initiation-specific alpha-1,6-mannosyltransferase"/>
    <property type="match status" value="1"/>
</dbReference>
<comment type="subcellular location">
    <subcellularLocation>
        <location evidence="1">Golgi apparatus membrane</location>
        <topology evidence="1">Single-pass type II membrane protein</topology>
    </subcellularLocation>
</comment>
<proteinExistence type="inferred from homology"/>
<evidence type="ECO:0000256" key="8">
    <source>
        <dbReference type="ARBA" id="ARBA00023034"/>
    </source>
</evidence>
<accession>A0A4P6XDW6</accession>
<gene>
    <name evidence="11" type="primary">MPUL0A03370</name>
    <name evidence="11" type="ORF">METSCH_A03370</name>
</gene>
<keyword evidence="9 10" id="KW-0472">Membrane</keyword>
<evidence type="ECO:0000256" key="5">
    <source>
        <dbReference type="ARBA" id="ARBA00022692"/>
    </source>
</evidence>
<evidence type="ECO:0000313" key="12">
    <source>
        <dbReference type="Proteomes" id="UP000292447"/>
    </source>
</evidence>
<dbReference type="GO" id="GO:0006487">
    <property type="term" value="P:protein N-linked glycosylation"/>
    <property type="evidence" value="ECO:0007669"/>
    <property type="project" value="TreeGrafter"/>
</dbReference>
<dbReference type="InterPro" id="IPR039367">
    <property type="entry name" value="Och1-like"/>
</dbReference>
<dbReference type="Proteomes" id="UP000292447">
    <property type="component" value="Chromosome I"/>
</dbReference>
<feature type="transmembrane region" description="Helical" evidence="10">
    <location>
        <begin position="12"/>
        <end position="30"/>
    </location>
</feature>
<protein>
    <submittedName>
        <fullName evidence="11">Mannan polymerase II complex HOC1 subunit</fullName>
    </submittedName>
</protein>
<sequence>MKTNTISNRRKSIGITAVVVVIILAFAKWSTLKSKDTLAMDNFNGIYSLVFSENDKKQDEFLKKMEKMHSKFYAMQEQRLSQLEKQNEALLEQIRSLKVPPSSMSVREKLLFMVPYETRSKFPAYIWQLWKHGLNDDRFDATYKEGQAQWAFRNPGFVHELFNDDTSYATVKHLYNHMPEVIEAYEALPEVVLKMDFFRYLILFARGGVYADVDTMPLQPVPNWIPENVEATELGLIMSVGMEVNNKNWRSEVHRRLEFGQFIIQSKPGHPVLREIIGKITDTTLQKKRALREGEKLLLSGSPNQKLLEISRWTGSGLWTDVVFEYLNDYVRSSIYQSVSWKDFHNLEGPKLVSDILILPSKSFASDVEVSKDGKIADPIAFAKHWSAKIWKTT</sequence>
<evidence type="ECO:0000256" key="9">
    <source>
        <dbReference type="ARBA" id="ARBA00023136"/>
    </source>
</evidence>
<keyword evidence="6" id="KW-0735">Signal-anchor</keyword>
<name>A0A4P6XDW6_9ASCO</name>
<evidence type="ECO:0000256" key="1">
    <source>
        <dbReference type="ARBA" id="ARBA00004323"/>
    </source>
</evidence>
<keyword evidence="8" id="KW-0333">Golgi apparatus</keyword>
<organism evidence="11 12">
    <name type="scientific">Metschnikowia aff. pulcherrima</name>
    <dbReference type="NCBI Taxonomy" id="2163413"/>
    <lineage>
        <taxon>Eukaryota</taxon>
        <taxon>Fungi</taxon>
        <taxon>Dikarya</taxon>
        <taxon>Ascomycota</taxon>
        <taxon>Saccharomycotina</taxon>
        <taxon>Pichiomycetes</taxon>
        <taxon>Metschnikowiaceae</taxon>
        <taxon>Metschnikowia</taxon>
    </lineage>
</organism>
<evidence type="ECO:0000256" key="10">
    <source>
        <dbReference type="SAM" id="Phobius"/>
    </source>
</evidence>
<dbReference type="SUPFAM" id="SSF53448">
    <property type="entry name" value="Nucleotide-diphospho-sugar transferases"/>
    <property type="match status" value="1"/>
</dbReference>
<keyword evidence="4" id="KW-0808">Transferase</keyword>
<keyword evidence="7 10" id="KW-1133">Transmembrane helix</keyword>
<keyword evidence="12" id="KW-1185">Reference proteome</keyword>
<dbReference type="GO" id="GO:0000009">
    <property type="term" value="F:alpha-1,6-mannosyltransferase activity"/>
    <property type="evidence" value="ECO:0007669"/>
    <property type="project" value="InterPro"/>
</dbReference>
<dbReference type="PANTHER" id="PTHR31834:SF11">
    <property type="entry name" value="GLYCOSYLTRANSFERASE HOC1-RELATED"/>
    <property type="match status" value="1"/>
</dbReference>
<dbReference type="Pfam" id="PF04488">
    <property type="entry name" value="Gly_transf_sug"/>
    <property type="match status" value="1"/>
</dbReference>
<evidence type="ECO:0000313" key="11">
    <source>
        <dbReference type="EMBL" id="QBM85712.1"/>
    </source>
</evidence>
<dbReference type="EMBL" id="CP034456">
    <property type="protein sequence ID" value="QBM85712.1"/>
    <property type="molecule type" value="Genomic_DNA"/>
</dbReference>
<evidence type="ECO:0000256" key="4">
    <source>
        <dbReference type="ARBA" id="ARBA00022679"/>
    </source>
</evidence>
<keyword evidence="5 10" id="KW-0812">Transmembrane</keyword>
<evidence type="ECO:0000256" key="7">
    <source>
        <dbReference type="ARBA" id="ARBA00022989"/>
    </source>
</evidence>
<dbReference type="Gene3D" id="3.90.550.20">
    <property type="match status" value="1"/>
</dbReference>
<evidence type="ECO:0000256" key="2">
    <source>
        <dbReference type="ARBA" id="ARBA00009003"/>
    </source>
</evidence>
<comment type="similarity">
    <text evidence="2">Belongs to the glycosyltransferase 32 family.</text>
</comment>
<keyword evidence="3" id="KW-0328">Glycosyltransferase</keyword>
<dbReference type="InterPro" id="IPR007577">
    <property type="entry name" value="GlycoTrfase_DXD_sugar-bd_CS"/>
</dbReference>
<dbReference type="GO" id="GO:0000136">
    <property type="term" value="C:mannan polymerase complex"/>
    <property type="evidence" value="ECO:0007669"/>
    <property type="project" value="TreeGrafter"/>
</dbReference>
<dbReference type="InterPro" id="IPR029044">
    <property type="entry name" value="Nucleotide-diphossugar_trans"/>
</dbReference>
<reference evidence="12" key="1">
    <citation type="submission" date="2019-03" db="EMBL/GenBank/DDBJ databases">
        <title>Snf2 controls pulcherriminic acid biosynthesis and connects pigmentation and antifungal activity of the yeast Metschnikowia pulcherrima.</title>
        <authorList>
            <person name="Gore-Lloyd D."/>
            <person name="Sumann I."/>
            <person name="Brachmann A.O."/>
            <person name="Schneeberger K."/>
            <person name="Ortiz-Merino R.A."/>
            <person name="Moreno-Beltran M."/>
            <person name="Schlaefli M."/>
            <person name="Kirner P."/>
            <person name="Santos Kron A."/>
            <person name="Wolfe K.H."/>
            <person name="Piel J."/>
            <person name="Ahrens C.H."/>
            <person name="Henk D."/>
            <person name="Freimoser F.M."/>
        </authorList>
    </citation>
    <scope>NUCLEOTIDE SEQUENCE [LARGE SCALE GENOMIC DNA]</scope>
    <source>
        <strain evidence="12">APC 1.2</strain>
    </source>
</reference>
<evidence type="ECO:0000256" key="6">
    <source>
        <dbReference type="ARBA" id="ARBA00022968"/>
    </source>
</evidence>